<dbReference type="Gene3D" id="3.40.605.10">
    <property type="entry name" value="Aldehyde Dehydrogenase, Chain A, domain 1"/>
    <property type="match status" value="2"/>
</dbReference>
<dbReference type="InterPro" id="IPR044638">
    <property type="entry name" value="ALDH7A1-like"/>
</dbReference>
<evidence type="ECO:0000313" key="9">
    <source>
        <dbReference type="EMBL" id="KAF7343470.1"/>
    </source>
</evidence>
<evidence type="ECO:0000256" key="6">
    <source>
        <dbReference type="PROSITE-ProRule" id="PRU10007"/>
    </source>
</evidence>
<feature type="domain" description="Aldehyde dehydrogenase" evidence="8">
    <location>
        <begin position="51"/>
        <end position="163"/>
    </location>
</feature>
<dbReference type="EMBL" id="JACAZI010000016">
    <property type="protein sequence ID" value="KAF7343470.1"/>
    <property type="molecule type" value="Genomic_DNA"/>
</dbReference>
<name>A0A8H6XKT3_9AGAR</name>
<dbReference type="SUPFAM" id="SSF53720">
    <property type="entry name" value="ALDH-like"/>
    <property type="match status" value="2"/>
</dbReference>
<dbReference type="EC" id="1.2.1.3" evidence="5"/>
<organism evidence="9 10">
    <name type="scientific">Mycena venus</name>
    <dbReference type="NCBI Taxonomy" id="2733690"/>
    <lineage>
        <taxon>Eukaryota</taxon>
        <taxon>Fungi</taxon>
        <taxon>Dikarya</taxon>
        <taxon>Basidiomycota</taxon>
        <taxon>Agaricomycotina</taxon>
        <taxon>Agaricomycetes</taxon>
        <taxon>Agaricomycetidae</taxon>
        <taxon>Agaricales</taxon>
        <taxon>Marasmiineae</taxon>
        <taxon>Mycenaceae</taxon>
        <taxon>Mycena</taxon>
    </lineage>
</organism>
<evidence type="ECO:0000256" key="2">
    <source>
        <dbReference type="ARBA" id="ARBA00011881"/>
    </source>
</evidence>
<dbReference type="PANTHER" id="PTHR43521:SF1">
    <property type="entry name" value="ALPHA-AMINOADIPIC SEMIALDEHYDE DEHYDROGENASE"/>
    <property type="match status" value="1"/>
</dbReference>
<keyword evidence="10" id="KW-1185">Reference proteome</keyword>
<dbReference type="AlphaFoldDB" id="A0A8H6XKT3"/>
<comment type="similarity">
    <text evidence="1 7">Belongs to the aldehyde dehydrogenase family.</text>
</comment>
<dbReference type="PROSITE" id="PS00687">
    <property type="entry name" value="ALDEHYDE_DEHYDR_GLU"/>
    <property type="match status" value="1"/>
</dbReference>
<feature type="domain" description="Aldehyde dehydrogenase" evidence="8">
    <location>
        <begin position="222"/>
        <end position="518"/>
    </location>
</feature>
<accession>A0A8H6XKT3</accession>
<evidence type="ECO:0000256" key="1">
    <source>
        <dbReference type="ARBA" id="ARBA00009986"/>
    </source>
</evidence>
<dbReference type="InterPro" id="IPR016161">
    <property type="entry name" value="Ald_DH/histidinol_DH"/>
</dbReference>
<dbReference type="PANTHER" id="PTHR43521">
    <property type="entry name" value="ALPHA-AMINOADIPIC SEMIALDEHYDE DEHYDROGENASE"/>
    <property type="match status" value="1"/>
</dbReference>
<comment type="caution">
    <text evidence="9">The sequence shown here is derived from an EMBL/GenBank/DDBJ whole genome shotgun (WGS) entry which is preliminary data.</text>
</comment>
<evidence type="ECO:0000259" key="8">
    <source>
        <dbReference type="Pfam" id="PF00171"/>
    </source>
</evidence>
<keyword evidence="3 7" id="KW-0560">Oxidoreductase</keyword>
<dbReference type="InterPro" id="IPR016162">
    <property type="entry name" value="Ald_DH_N"/>
</dbReference>
<dbReference type="Gene3D" id="3.40.309.10">
    <property type="entry name" value="Aldehyde Dehydrogenase, Chain A, domain 2"/>
    <property type="match status" value="1"/>
</dbReference>
<feature type="active site" evidence="6">
    <location>
        <position position="288"/>
    </location>
</feature>
<evidence type="ECO:0000313" key="10">
    <source>
        <dbReference type="Proteomes" id="UP000620124"/>
    </source>
</evidence>
<dbReference type="Pfam" id="PF00171">
    <property type="entry name" value="Aldedh"/>
    <property type="match status" value="2"/>
</dbReference>
<gene>
    <name evidence="9" type="ORF">MVEN_01779900</name>
</gene>
<protein>
    <recommendedName>
        <fullName evidence="5">aldehyde dehydrogenase (NAD(+))</fullName>
        <ecNumber evidence="5">1.2.1.3</ecNumber>
    </recommendedName>
</protein>
<comment type="subunit">
    <text evidence="2">Homotetramer.</text>
</comment>
<evidence type="ECO:0000256" key="3">
    <source>
        <dbReference type="ARBA" id="ARBA00023002"/>
    </source>
</evidence>
<keyword evidence="4" id="KW-0520">NAD</keyword>
<evidence type="ECO:0000256" key="4">
    <source>
        <dbReference type="ARBA" id="ARBA00023027"/>
    </source>
</evidence>
<proteinExistence type="inferred from homology"/>
<dbReference type="GO" id="GO:0004029">
    <property type="term" value="F:aldehyde dehydrogenase (NAD+) activity"/>
    <property type="evidence" value="ECO:0007669"/>
    <property type="project" value="UniProtKB-EC"/>
</dbReference>
<dbReference type="InterPro" id="IPR016163">
    <property type="entry name" value="Ald_DH_C"/>
</dbReference>
<dbReference type="OrthoDB" id="310895at2759"/>
<evidence type="ECO:0000256" key="5">
    <source>
        <dbReference type="ARBA" id="ARBA00024226"/>
    </source>
</evidence>
<dbReference type="Proteomes" id="UP000620124">
    <property type="component" value="Unassembled WGS sequence"/>
</dbReference>
<reference evidence="9" key="1">
    <citation type="submission" date="2020-05" db="EMBL/GenBank/DDBJ databases">
        <title>Mycena genomes resolve the evolution of fungal bioluminescence.</title>
        <authorList>
            <person name="Tsai I.J."/>
        </authorList>
    </citation>
    <scope>NUCLEOTIDE SEQUENCE</scope>
    <source>
        <strain evidence="9">CCC161011</strain>
    </source>
</reference>
<evidence type="ECO:0000256" key="7">
    <source>
        <dbReference type="RuleBase" id="RU003345"/>
    </source>
</evidence>
<sequence length="539" mass="57568">MIVSRRVLHAALRSSRSLSTRAANVLSALEIPTKDDVYGVYDGEWKGSGDLVSSLCPTTGEVLARVKTASPEELHTAIAKTREAYTTFRNVPAPLRGEILRQIREALAAKRTELGALISLEMGKIKTEGVGEVQEFVDICDYAVGLSRMMNGRVVASERPGHSILEGISWTPQSPWRGGCPECIQFPGSGIRLARISRSRSPQVMPRSGNRRPLHPLCSIAVTTIIARILEQNGIPGAVAGLVTGGKDTGAAVVESRDVDLVSFTGSEHVGRIVGRTVQSRFGKVILELGGNNAAIVMPDADLEMAIPSVFFGAIGTAGQRCTSTRRLYLHRKIADDFLDRLQKVYSALKPGDPLVDGTLLGPVHSATAVDIYEKAVRNLQDTDAQILAGGARYSPADAPGEGYFVQPTIAIPKSVDPSATLWQTECFAPILNCAVFDDLEEAIRWNNAVPQGLSSSLWTRDVRNVGTWIGPSGSDTGIVNVNVGTSGAEIGAAFGGNKSTGWGRESGGDAWKQYVRWSACTINFSDAAPLAQGVDFSV</sequence>
<dbReference type="InterPro" id="IPR015590">
    <property type="entry name" value="Aldehyde_DH_dom"/>
</dbReference>
<dbReference type="InterPro" id="IPR029510">
    <property type="entry name" value="Ald_DH_CS_GLU"/>
</dbReference>